<reference evidence="1 2" key="1">
    <citation type="submission" date="2016-10" db="EMBL/GenBank/DDBJ databases">
        <title>Evaluation of Human, Animal and Environmental Mycobacterium chelonae Isolates by Core Genome Phylogenomic Analysis, Targeted Gene Comparison, and Anti-microbial Susceptibility Patterns: A Tale of Mistaken Identities.</title>
        <authorList>
            <person name="Fogelson S.B."/>
            <person name="Camus A.C."/>
            <person name="Lorenz W."/>
            <person name="Vasireddy R."/>
            <person name="Vasireddy S."/>
            <person name="Smith T."/>
            <person name="Brown-Elliott B.A."/>
            <person name="Wallace R.J.Jr."/>
            <person name="Hasan N.A."/>
            <person name="Reischl U."/>
            <person name="Sanchez S."/>
        </authorList>
    </citation>
    <scope>NUCLEOTIDE SEQUENCE [LARGE SCALE GENOMIC DNA]</scope>
    <source>
        <strain evidence="1 2">24999</strain>
    </source>
</reference>
<protein>
    <submittedName>
        <fullName evidence="1">Uncharacterized protein</fullName>
    </submittedName>
</protein>
<keyword evidence="2" id="KW-1185">Reference proteome</keyword>
<accession>A0A1S1K652</accession>
<comment type="caution">
    <text evidence="1">The sequence shown here is derived from an EMBL/GenBank/DDBJ whole genome shotgun (WGS) entry which is preliminary data.</text>
</comment>
<accession>A0A1Q9W910</accession>
<organism evidence="1 2">
    <name type="scientific">Mycobacterium syngnathidarum</name>
    <dbReference type="NCBI Taxonomy" id="1908205"/>
    <lineage>
        <taxon>Bacteria</taxon>
        <taxon>Bacillati</taxon>
        <taxon>Actinomycetota</taxon>
        <taxon>Actinomycetes</taxon>
        <taxon>Mycobacteriales</taxon>
        <taxon>Mycobacteriaceae</taxon>
        <taxon>Mycobacterium</taxon>
    </lineage>
</organism>
<dbReference type="AlphaFoldDB" id="A0A1S1K652"/>
<proteinExistence type="predicted"/>
<dbReference type="STRING" id="1908205.BKG60_15550"/>
<evidence type="ECO:0000313" key="2">
    <source>
        <dbReference type="Proteomes" id="UP000179636"/>
    </source>
</evidence>
<dbReference type="RefSeq" id="WP_070944628.1">
    <property type="nucleotide sequence ID" value="NZ_MLCL01000062.1"/>
</dbReference>
<gene>
    <name evidence="1" type="ORF">BKG61_10075</name>
</gene>
<sequence>MQLVAWAGVTHFDVTELGFQIPPAGGSVWKNELASAATPLADNSRSASIWGSSGRRTLRATG</sequence>
<name>A0A1S1K652_9MYCO</name>
<dbReference type="Proteomes" id="UP000179636">
    <property type="component" value="Unassembled WGS sequence"/>
</dbReference>
<dbReference type="EMBL" id="MLHV01000007">
    <property type="protein sequence ID" value="OHU01359.1"/>
    <property type="molecule type" value="Genomic_DNA"/>
</dbReference>
<evidence type="ECO:0000313" key="1">
    <source>
        <dbReference type="EMBL" id="OHU01359.1"/>
    </source>
</evidence>